<evidence type="ECO:0000256" key="4">
    <source>
        <dbReference type="ARBA" id="ARBA00023136"/>
    </source>
</evidence>
<evidence type="ECO:0000256" key="2">
    <source>
        <dbReference type="ARBA" id="ARBA00022692"/>
    </source>
</evidence>
<organism evidence="9 10">
    <name type="scientific">Colletotrichum plurivorum</name>
    <dbReference type="NCBI Taxonomy" id="2175906"/>
    <lineage>
        <taxon>Eukaryota</taxon>
        <taxon>Fungi</taxon>
        <taxon>Dikarya</taxon>
        <taxon>Ascomycota</taxon>
        <taxon>Pezizomycotina</taxon>
        <taxon>Sordariomycetes</taxon>
        <taxon>Hypocreomycetidae</taxon>
        <taxon>Glomerellales</taxon>
        <taxon>Glomerellaceae</taxon>
        <taxon>Colletotrichum</taxon>
        <taxon>Colletotrichum orchidearum species complex</taxon>
    </lineage>
</organism>
<feature type="region of interest" description="Disordered" evidence="6">
    <location>
        <begin position="294"/>
        <end position="358"/>
    </location>
</feature>
<proteinExistence type="inferred from homology"/>
<keyword evidence="4 7" id="KW-0472">Membrane</keyword>
<dbReference type="InterPro" id="IPR052337">
    <property type="entry name" value="SAT4-like"/>
</dbReference>
<comment type="subcellular location">
    <subcellularLocation>
        <location evidence="1">Membrane</location>
        <topology evidence="1">Multi-pass membrane protein</topology>
    </subcellularLocation>
</comment>
<evidence type="ECO:0000256" key="3">
    <source>
        <dbReference type="ARBA" id="ARBA00022989"/>
    </source>
</evidence>
<dbReference type="EMBL" id="WIGO01000315">
    <property type="protein sequence ID" value="KAF6817574.1"/>
    <property type="molecule type" value="Genomic_DNA"/>
</dbReference>
<accession>A0A8H6JQN9</accession>
<dbReference type="AlphaFoldDB" id="A0A8H6JQN9"/>
<feature type="compositionally biased region" description="Basic and acidic residues" evidence="6">
    <location>
        <begin position="347"/>
        <end position="358"/>
    </location>
</feature>
<evidence type="ECO:0000256" key="5">
    <source>
        <dbReference type="ARBA" id="ARBA00038359"/>
    </source>
</evidence>
<keyword evidence="3 7" id="KW-1133">Transmembrane helix</keyword>
<keyword evidence="10" id="KW-1185">Reference proteome</keyword>
<evidence type="ECO:0000313" key="9">
    <source>
        <dbReference type="EMBL" id="KAF6817574.1"/>
    </source>
</evidence>
<feature type="transmembrane region" description="Helical" evidence="7">
    <location>
        <begin position="51"/>
        <end position="73"/>
    </location>
</feature>
<evidence type="ECO:0000313" key="10">
    <source>
        <dbReference type="Proteomes" id="UP000654918"/>
    </source>
</evidence>
<evidence type="ECO:0000256" key="7">
    <source>
        <dbReference type="SAM" id="Phobius"/>
    </source>
</evidence>
<feature type="transmembrane region" description="Helical" evidence="7">
    <location>
        <begin position="127"/>
        <end position="151"/>
    </location>
</feature>
<feature type="transmembrane region" description="Helical" evidence="7">
    <location>
        <begin position="93"/>
        <end position="115"/>
    </location>
</feature>
<sequence>MDREGWPANSHEDRSPIAYGVTAFLVTFSTIIVGLRLWTRTFIRQLGIDDWAALVTLGLFTNYSFRLSVGRYGLGKHVWTLPLEDRILYQRSFWVTSVFYINALAAAKLTFLFQYRRVLAVSRMRKVYNALIALVVIWAIAGDMFLCFSCIPLEGFWDPRVQVKCVPNAHYGWLFSALFNILTDIIIFILPIPIIRRLKLPVSQKAFLIGIFSIGFLTVAISCIRMKYLNNRPDTTWENLDQALWSVAELTSAITCACLATLRPLLTRFSKWWSGAGEEESNVIHMTSSANDFNTAGNAQKSPPPTATTLTSTRTDEDLTNLESAASPSSWSDTTHASPAVHAGMITDRRKPAEHKSN</sequence>
<feature type="domain" description="Rhodopsin" evidence="8">
    <location>
        <begin position="35"/>
        <end position="268"/>
    </location>
</feature>
<feature type="compositionally biased region" description="Polar residues" evidence="6">
    <location>
        <begin position="321"/>
        <end position="337"/>
    </location>
</feature>
<dbReference type="Pfam" id="PF20684">
    <property type="entry name" value="Fung_rhodopsin"/>
    <property type="match status" value="1"/>
</dbReference>
<evidence type="ECO:0000256" key="6">
    <source>
        <dbReference type="SAM" id="MobiDB-lite"/>
    </source>
</evidence>
<evidence type="ECO:0000256" key="1">
    <source>
        <dbReference type="ARBA" id="ARBA00004141"/>
    </source>
</evidence>
<gene>
    <name evidence="9" type="ORF">CPLU01_13556</name>
</gene>
<dbReference type="InterPro" id="IPR049326">
    <property type="entry name" value="Rhodopsin_dom_fungi"/>
</dbReference>
<name>A0A8H6JQN9_9PEZI</name>
<feature type="transmembrane region" description="Helical" evidence="7">
    <location>
        <begin position="171"/>
        <end position="194"/>
    </location>
</feature>
<comment type="similarity">
    <text evidence="5">Belongs to the SAT4 family.</text>
</comment>
<dbReference type="PANTHER" id="PTHR33048">
    <property type="entry name" value="PTH11-LIKE INTEGRAL MEMBRANE PROTEIN (AFU_ORTHOLOGUE AFUA_5G11245)"/>
    <property type="match status" value="1"/>
</dbReference>
<feature type="transmembrane region" description="Helical" evidence="7">
    <location>
        <begin position="206"/>
        <end position="228"/>
    </location>
</feature>
<comment type="caution">
    <text evidence="9">The sequence shown here is derived from an EMBL/GenBank/DDBJ whole genome shotgun (WGS) entry which is preliminary data.</text>
</comment>
<dbReference type="Proteomes" id="UP000654918">
    <property type="component" value="Unassembled WGS sequence"/>
</dbReference>
<reference evidence="9" key="1">
    <citation type="journal article" date="2020" name="Phytopathology">
        <title>Genome Sequence Resources of Colletotrichum truncatum, C. plurivorum, C. musicola, and C. sojae: Four Species Pathogenic to Soybean (Glycine max).</title>
        <authorList>
            <person name="Rogerio F."/>
            <person name="Boufleur T.R."/>
            <person name="Ciampi-Guillardi M."/>
            <person name="Sukno S.A."/>
            <person name="Thon M.R."/>
            <person name="Massola Junior N.S."/>
            <person name="Baroncelli R."/>
        </authorList>
    </citation>
    <scope>NUCLEOTIDE SEQUENCE</scope>
    <source>
        <strain evidence="9">LFN00145</strain>
    </source>
</reference>
<dbReference type="GO" id="GO:0016020">
    <property type="term" value="C:membrane"/>
    <property type="evidence" value="ECO:0007669"/>
    <property type="project" value="UniProtKB-SubCell"/>
</dbReference>
<feature type="transmembrane region" description="Helical" evidence="7">
    <location>
        <begin position="17"/>
        <end position="39"/>
    </location>
</feature>
<evidence type="ECO:0000259" key="8">
    <source>
        <dbReference type="Pfam" id="PF20684"/>
    </source>
</evidence>
<keyword evidence="2 7" id="KW-0812">Transmembrane</keyword>
<feature type="transmembrane region" description="Helical" evidence="7">
    <location>
        <begin position="243"/>
        <end position="262"/>
    </location>
</feature>
<protein>
    <submittedName>
        <fullName evidence="9">Integral membrane</fullName>
    </submittedName>
</protein>
<dbReference type="PANTHER" id="PTHR33048:SF47">
    <property type="entry name" value="INTEGRAL MEMBRANE PROTEIN-RELATED"/>
    <property type="match status" value="1"/>
</dbReference>